<accession>A0A0P9V7V1</accession>
<dbReference type="RefSeq" id="WP_002554105.1">
    <property type="nucleotide sequence ID" value="NZ_LIHX01000091.1"/>
</dbReference>
<evidence type="ECO:0000259" key="1">
    <source>
        <dbReference type="Pfam" id="PF07866"/>
    </source>
</evidence>
<feature type="domain" description="DUF1653" evidence="1">
    <location>
        <begin position="6"/>
        <end position="66"/>
    </location>
</feature>
<reference evidence="2 3" key="1">
    <citation type="submission" date="2018-08" db="EMBL/GenBank/DDBJ databases">
        <title>Recombination of ecologically and evolutionarily significant loci maintains genetic cohesion in the Pseudomonas syringae species complex.</title>
        <authorList>
            <person name="Dillon M."/>
            <person name="Thakur S."/>
            <person name="Almeida R.N.D."/>
            <person name="Weir B.S."/>
            <person name="Guttman D.S."/>
        </authorList>
    </citation>
    <scope>NUCLEOTIDE SEQUENCE [LARGE SCALE GENOMIC DNA]</scope>
    <source>
        <strain evidence="2 3">ICMP 13786</strain>
    </source>
</reference>
<comment type="caution">
    <text evidence="2">The sequence shown here is derived from an EMBL/GenBank/DDBJ whole genome shotgun (WGS) entry which is preliminary data.</text>
</comment>
<name>A0A0P9V7V1_PSESS</name>
<gene>
    <name evidence="2" type="ORF">ALP42_03319</name>
</gene>
<dbReference type="AlphaFoldDB" id="A0A0P9V7V1"/>
<evidence type="ECO:0000313" key="2">
    <source>
        <dbReference type="EMBL" id="RMT79407.1"/>
    </source>
</evidence>
<sequence length="96" mass="11345">MQLQPGLYRHYKGPQYRVFSVARHSETEEEVVFYQALYGDFGMWVRPLSMFLESVEVDGEHVPRFALVEAEPSLFHQREKELHNRLCLTSPCSHYI</sequence>
<dbReference type="InterPro" id="IPR037135">
    <property type="entry name" value="DUF1653-like_dom_sf"/>
</dbReference>
<dbReference type="Proteomes" id="UP000268636">
    <property type="component" value="Unassembled WGS sequence"/>
</dbReference>
<dbReference type="EMBL" id="RBTN01000083">
    <property type="protein sequence ID" value="RMT79407.1"/>
    <property type="molecule type" value="Genomic_DNA"/>
</dbReference>
<organism evidence="2 3">
    <name type="scientific">Pseudomonas savastanoi pv. nerii</name>
    <dbReference type="NCBI Taxonomy" id="360921"/>
    <lineage>
        <taxon>Bacteria</taxon>
        <taxon>Pseudomonadati</taxon>
        <taxon>Pseudomonadota</taxon>
        <taxon>Gammaproteobacteria</taxon>
        <taxon>Pseudomonadales</taxon>
        <taxon>Pseudomonadaceae</taxon>
        <taxon>Pseudomonas</taxon>
    </lineage>
</organism>
<proteinExistence type="predicted"/>
<dbReference type="Gene3D" id="2.30.30.320">
    <property type="entry name" value="DUF1653-like domain"/>
    <property type="match status" value="1"/>
</dbReference>
<evidence type="ECO:0000313" key="3">
    <source>
        <dbReference type="Proteomes" id="UP000268636"/>
    </source>
</evidence>
<dbReference type="Pfam" id="PF07866">
    <property type="entry name" value="DUF1653"/>
    <property type="match status" value="1"/>
</dbReference>
<dbReference type="InterPro" id="IPR023387">
    <property type="entry name" value="DUF1653-like_dom"/>
</dbReference>
<protein>
    <recommendedName>
        <fullName evidence="1">DUF1653 domain-containing protein</fullName>
    </recommendedName>
</protein>